<dbReference type="CDD" id="cd00205">
    <property type="entry name" value="rhv_like"/>
    <property type="match status" value="2"/>
</dbReference>
<dbReference type="InterPro" id="IPR009003">
    <property type="entry name" value="Peptidase_S1_PA"/>
</dbReference>
<feature type="domain" description="RdRp catalytic" evidence="23">
    <location>
        <begin position="1998"/>
        <end position="2113"/>
    </location>
</feature>
<evidence type="ECO:0000256" key="1">
    <source>
        <dbReference type="ARBA" id="ARBA00004192"/>
    </source>
</evidence>
<keyword evidence="7" id="KW-0597">Phosphoprotein</keyword>
<keyword evidence="20" id="KW-0472">Membrane</keyword>
<keyword evidence="15" id="KW-0788">Thiol protease</keyword>
<keyword evidence="10" id="KW-0808">Transferase</keyword>
<dbReference type="GO" id="GO:0039694">
    <property type="term" value="P:viral RNA genome replication"/>
    <property type="evidence" value="ECO:0007669"/>
    <property type="project" value="InterPro"/>
</dbReference>
<dbReference type="PROSITE" id="PS50507">
    <property type="entry name" value="RDRP_SSRNA_POS"/>
    <property type="match status" value="1"/>
</dbReference>
<dbReference type="InterPro" id="IPR029053">
    <property type="entry name" value="Viral_coat"/>
</dbReference>
<dbReference type="InterPro" id="IPR043502">
    <property type="entry name" value="DNA/RNA_pol_sf"/>
</dbReference>
<dbReference type="InterPro" id="IPR004004">
    <property type="entry name" value="Helic/Pol/Pept_Calicivir-typ"/>
</dbReference>
<evidence type="ECO:0000256" key="13">
    <source>
        <dbReference type="ARBA" id="ARBA00022801"/>
    </source>
</evidence>
<proteinExistence type="predicted"/>
<feature type="compositionally biased region" description="Polar residues" evidence="22">
    <location>
        <begin position="21"/>
        <end position="41"/>
    </location>
</feature>
<evidence type="ECO:0000256" key="17">
    <source>
        <dbReference type="ARBA" id="ARBA00022844"/>
    </source>
</evidence>
<dbReference type="GO" id="GO:0003968">
    <property type="term" value="F:RNA-directed RNA polymerase activity"/>
    <property type="evidence" value="ECO:0007669"/>
    <property type="project" value="UniProtKB-KW"/>
</dbReference>
<feature type="region of interest" description="Disordered" evidence="22">
    <location>
        <begin position="16"/>
        <end position="41"/>
    </location>
</feature>
<evidence type="ECO:0000256" key="12">
    <source>
        <dbReference type="ARBA" id="ARBA00022741"/>
    </source>
</evidence>
<dbReference type="GO" id="GO:0005524">
    <property type="term" value="F:ATP binding"/>
    <property type="evidence" value="ECO:0007669"/>
    <property type="project" value="UniProtKB-KW"/>
</dbReference>
<dbReference type="GO" id="GO:0005198">
    <property type="term" value="F:structural molecule activity"/>
    <property type="evidence" value="ECO:0007669"/>
    <property type="project" value="InterPro"/>
</dbReference>
<dbReference type="Pfam" id="PF00680">
    <property type="entry name" value="RdRP_1"/>
    <property type="match status" value="1"/>
</dbReference>
<dbReference type="SUPFAM" id="SSF88633">
    <property type="entry name" value="Positive stranded ssRNA viruses"/>
    <property type="match status" value="2"/>
</dbReference>
<evidence type="ECO:0000256" key="3">
    <source>
        <dbReference type="ARBA" id="ARBA00004551"/>
    </source>
</evidence>
<keyword evidence="13" id="KW-0378">Hydrolase</keyword>
<keyword evidence="8" id="KW-0167">Capsid protein</keyword>
<evidence type="ECO:0000256" key="16">
    <source>
        <dbReference type="ARBA" id="ARBA00022840"/>
    </source>
</evidence>
<evidence type="ECO:0000256" key="21">
    <source>
        <dbReference type="ARBA" id="ARBA00023200"/>
    </source>
</evidence>
<dbReference type="InterPro" id="IPR007094">
    <property type="entry name" value="RNA-dir_pol_PSvirus"/>
</dbReference>
<keyword evidence="12" id="KW-0547">Nucleotide-binding</keyword>
<sequence length="2233" mass="246435">MDIISKISNVASQLLPEPSAEQATNSSDRVGGTQTTNASLATQATARTKYGFFPSDDNHDRFLSQANKSSTALSNPEKMVELGSGDWSTASEPGHNVLAVGLPSIFYATTAKPAHGPTRPWASVRTSFNFELQVNAVTGCCGSLLLVYFPPGVPNAHKNFRSYKMFPSAEINVGCDTSCKLFIPYTAFNNYVPTDSNDLGTLIAFVWCPLTVPTSTPGAITAALFGSMDQLDLQAPRAQAPLRNKVDIAEGVGVMNLANAKSTRRAQEVALMGESVAVDPTTCGAKTRVANLRSLVQVWGVVGESSSTAISTPWLVSQTTGTVIYGADLTTRVLNPIFKFIGNGYRYHRGSFRIRVTVYCSTLHKGRLRVAFFPSTTNVALGSYTMDQANNALYSILDIGLNPSVELVVPFMKNRWLCSYGEHLGRLQIFVSSRLSASTNCAPNVRFIVEACAGDDFEFLVPADNGVNYQNGDDDDDYSWGAMMDKADPISTRTPDENITSSTVEASTDDAAAAAGLSAPGQESDKPGDPIPRKASPRTINAIIKDVTIAKADHMNTAAIFGRAQYVGRWSQAAQTYNAFSVPVPTSGFFSFLKAFAYFNGDLTFHIYNHCSSALHIAHAYDISGTVDATTLSTAGLLSVPPFQNMSFTVPFYWSAPAKLLTATDAFGKLLTYCETAGTLIAWVSFKRLSLFQPIAVPTVATLRTYLDTHGSSQMIHPNHKEMEIMAGLEEWDTPLEDLHMYRPVDVLDGPYTQMKAAMLGVPRNPIKMDLTICGDVEKNPGPTCQLVYLQRGLYKHYGVRHGADVIHMNSDNILDAAFTGKVSMTCTPWHPGWILDDTVDITKFRMQALKDSIGKESFFSGHNNCETVALNALGLSRVTQARALAVFGIIISLATGASVASQSPGFTDKVKNVTQSFKDASKAAWHNVTQFFTEELLNGIKSDVAKTVFKLVLRTVCYGICFCSSPGLLTGAAVATLIAMDIAAVPGISSNVKTLCSALLEGDLMACVGSMSDIIHENDPNRSSLVKECVKEVQHCIKDGFIYPDAGDDAVRGFNGWSQGAKNVQWWIEMLSRLAKWLKSFFCPTLTDRAVSWLDKNQERVMGIMSGADAILVESRNIATLRKKEFQERIVKYCDKITTLKYICLQAQSTTLVGQCNALLGKLQKVPKPPIDPGDIFRMEPVGIWVSGSAGCGKSAFTMELLSQLRTWILERNPEAPDNGTFTNPSGSQHMDGYSGQWIHVIDDLAQSREEEDVKFLCQMLSSVPYTVPMAALDEKSTKYSSRIVIATTNRTDFNSTAIWDSAAFERRFQFKFSLKAVNQYTTEGGRLDMGKAEEAGALTTGVCWEMSTNIKDKSYRLVNMKELVDQIGRTYLHKMKMVDVMNKRYSDLKGKQLETSIPEDVWAQTINALKKKENPIKPDNDPDPATASADPEDKDTAGKLERAFIYLAGSEEVSPFESLCPETQPEVTIPEKVKKWFGEVLTGLKTWWVKWKDFFIGCSVVASVISAIVGIYFMAEAATDKAWGAAISLRNQTVGIPPVEERPYSGPQVVHKIAKTARKILSENNPLEWSHLTKVAVSMVSEGTSMYALSVGGHSVLVYKHLLQTNDFRIDSITWNGLTYEPKGYEDYTINTFDLLVENDLNPTDYVVIDFPRLPFQMRDGRKYMGDFERGKDGVAIMAHPSGTYSQSVGNIQPTIGYEVDDWGYTEIDSVEYETKSFNGMCGALICQKVGGAWRIVAMHHAGDRHAFGFGFIPRLRATAEGVVEKKRPAPSTHFTPTRTKLRKSPLYNIVPPTMQPAPLSARDKRIVDPPENLVKHCSEKYRVNTYNVDPDVMNDVAMHTARALFSSIGRTGEWTLEQALTGDGENPIDLTTSAGKKYSDQGITKRDCLHTVNGVLTAKPFFRRDVEEMIRQIYQGEATTIFAATLKDELRPDAKVAAGKTRCIEACPFDYTVAHRMILGDMFNRIYKADALQTGLAVGINPYVDYHHLASNQLENWFAVDFSRFDGSLSEGLMRQATEILAMCHNSPEVVHNLMEPVINSTHWVHDELWAVKGGMPSGSPCTTVLNSICNLLVCKYAFAMCDIDLDDVRIVTYGDDVLGSTIDLVPRGFTRIIMDSFGMEATSADKKSDTVAINRDDATFLKRSFRCFPGTRYVVGVLDLDSMLQHIQWCKNAESFVQQFESFSMELVLHGKDVYEHYVGLAREQLDRYKIFCPPYEKRRQQVYSMFFA</sequence>
<dbReference type="Pfam" id="PF00915">
    <property type="entry name" value="Calici_coat"/>
    <property type="match status" value="1"/>
</dbReference>
<dbReference type="PROSITE" id="PS51218">
    <property type="entry name" value="SF3_HELICASE_2"/>
    <property type="match status" value="1"/>
</dbReference>
<evidence type="ECO:0000313" key="25">
    <source>
        <dbReference type="EMBL" id="AVM87437.1"/>
    </source>
</evidence>
<evidence type="ECO:0000256" key="5">
    <source>
        <dbReference type="ARBA" id="ARBA00022484"/>
    </source>
</evidence>
<evidence type="ECO:0000256" key="7">
    <source>
        <dbReference type="ARBA" id="ARBA00022553"/>
    </source>
</evidence>
<dbReference type="InterPro" id="IPR043128">
    <property type="entry name" value="Rev_trsase/Diguanyl_cyclase"/>
</dbReference>
<keyword evidence="16" id="KW-0067">ATP-binding</keyword>
<dbReference type="InterPro" id="IPR001676">
    <property type="entry name" value="Picornavirus_capsid"/>
</dbReference>
<dbReference type="InterPro" id="IPR001205">
    <property type="entry name" value="RNA-dir_pol_C"/>
</dbReference>
<evidence type="ECO:0000256" key="2">
    <source>
        <dbReference type="ARBA" id="ARBA00004328"/>
    </source>
</evidence>
<dbReference type="Gene3D" id="3.30.70.270">
    <property type="match status" value="1"/>
</dbReference>
<evidence type="ECO:0000256" key="20">
    <source>
        <dbReference type="ARBA" id="ARBA00023136"/>
    </source>
</evidence>
<evidence type="ECO:0000259" key="24">
    <source>
        <dbReference type="PROSITE" id="PS51218"/>
    </source>
</evidence>
<dbReference type="SUPFAM" id="SSF52540">
    <property type="entry name" value="P-loop containing nucleoside triphosphate hydrolases"/>
    <property type="match status" value="1"/>
</dbReference>
<dbReference type="Pfam" id="PF00548">
    <property type="entry name" value="Peptidase_C3"/>
    <property type="match status" value="1"/>
</dbReference>
<feature type="region of interest" description="Disordered" evidence="22">
    <location>
        <begin position="1414"/>
        <end position="1436"/>
    </location>
</feature>
<dbReference type="Gene3D" id="2.60.120.20">
    <property type="match status" value="2"/>
</dbReference>
<evidence type="ECO:0000256" key="19">
    <source>
        <dbReference type="ARBA" id="ARBA00022953"/>
    </source>
</evidence>
<evidence type="ECO:0000256" key="14">
    <source>
        <dbReference type="ARBA" id="ARBA00022806"/>
    </source>
</evidence>
<protein>
    <recommendedName>
        <fullName evidence="4">Genome polyprotein</fullName>
    </recommendedName>
</protein>
<dbReference type="InterPro" id="IPR000605">
    <property type="entry name" value="Helicase_SF3_ssDNA/RNA_vir"/>
</dbReference>
<dbReference type="GO" id="GO:0019028">
    <property type="term" value="C:viral capsid"/>
    <property type="evidence" value="ECO:0007669"/>
    <property type="project" value="UniProtKB-KW"/>
</dbReference>
<dbReference type="GO" id="GO:0006351">
    <property type="term" value="P:DNA-templated transcription"/>
    <property type="evidence" value="ECO:0007669"/>
    <property type="project" value="InterPro"/>
</dbReference>
<dbReference type="CDD" id="cd23193">
    <property type="entry name" value="ps-ssRNA_Picornaviridae"/>
    <property type="match status" value="1"/>
</dbReference>
<dbReference type="Gene3D" id="1.20.960.20">
    <property type="match status" value="1"/>
</dbReference>
<accession>A0A2P1GN72</accession>
<dbReference type="EMBL" id="MG600065">
    <property type="protein sequence ID" value="AVM87437.1"/>
    <property type="molecule type" value="Genomic_RNA"/>
</dbReference>
<dbReference type="InterPro" id="IPR033703">
    <property type="entry name" value="Rhv-like"/>
</dbReference>
<dbReference type="SUPFAM" id="SSF56672">
    <property type="entry name" value="DNA/RNA polymerases"/>
    <property type="match status" value="1"/>
</dbReference>
<keyword evidence="19" id="KW-0693">Viral RNA replication</keyword>
<keyword evidence="11" id="KW-0548">Nucleotidyltransferase</keyword>
<keyword evidence="5" id="KW-0696">RNA-directed RNA polymerase</keyword>
<evidence type="ECO:0000256" key="10">
    <source>
        <dbReference type="ARBA" id="ARBA00022679"/>
    </source>
</evidence>
<keyword evidence="18" id="KW-1043">Host membrane</keyword>
<dbReference type="GO" id="GO:0033644">
    <property type="term" value="C:host cell membrane"/>
    <property type="evidence" value="ECO:0007669"/>
    <property type="project" value="UniProtKB-SubCell"/>
</dbReference>
<evidence type="ECO:0000256" key="6">
    <source>
        <dbReference type="ARBA" id="ARBA00022520"/>
    </source>
</evidence>
<dbReference type="GO" id="GO:0004197">
    <property type="term" value="F:cysteine-type endopeptidase activity"/>
    <property type="evidence" value="ECO:0007669"/>
    <property type="project" value="InterPro"/>
</dbReference>
<dbReference type="GO" id="GO:0006508">
    <property type="term" value="P:proteolysis"/>
    <property type="evidence" value="ECO:0007669"/>
    <property type="project" value="UniProtKB-KW"/>
</dbReference>
<comment type="subcellular location">
    <subcellularLocation>
        <location evidence="1">Host cytoplasm</location>
    </subcellularLocation>
    <subcellularLocation>
        <location evidence="3">Host membrane</location>
    </subcellularLocation>
    <subcellularLocation>
        <location evidence="2">Virion</location>
    </subcellularLocation>
</comment>
<evidence type="ECO:0000256" key="11">
    <source>
        <dbReference type="ARBA" id="ARBA00022695"/>
    </source>
</evidence>
<name>A0A2P1GN72_9VIRU</name>
<dbReference type="InterPro" id="IPR014759">
    <property type="entry name" value="Helicase_SF3_ssRNA_vir"/>
</dbReference>
<feature type="compositionally biased region" description="Basic and acidic residues" evidence="22">
    <location>
        <begin position="523"/>
        <end position="532"/>
    </location>
</feature>
<evidence type="ECO:0000256" key="4">
    <source>
        <dbReference type="ARBA" id="ARBA00020107"/>
    </source>
</evidence>
<dbReference type="Gene3D" id="2.40.10.10">
    <property type="entry name" value="Trypsin-like serine proteases"/>
    <property type="match status" value="1"/>
</dbReference>
<keyword evidence="6" id="KW-0191">Covalent protein-RNA linkage</keyword>
<dbReference type="Pfam" id="PF00910">
    <property type="entry name" value="RNA_helicase"/>
    <property type="match status" value="1"/>
</dbReference>
<evidence type="ECO:0000256" key="8">
    <source>
        <dbReference type="ARBA" id="ARBA00022561"/>
    </source>
</evidence>
<reference evidence="25" key="1">
    <citation type="journal article" date="2018" name="Nature">
        <title>The evolutionary history of vertebrate RNA viruses.</title>
        <authorList>
            <person name="Shi M."/>
            <person name="Lin X.D."/>
            <person name="Chen X."/>
            <person name="Tian J.H."/>
            <person name="Chen L.J."/>
            <person name="Li K."/>
            <person name="Wang W."/>
            <person name="Eden J.S."/>
            <person name="Shen J.J."/>
            <person name="Liu L."/>
            <person name="Holmes E.C."/>
            <person name="Zhang Y.Z."/>
        </authorList>
    </citation>
    <scope>NUCLEOTIDE SEQUENCE</scope>
    <source>
        <strain evidence="25">BHFishC188617</strain>
    </source>
</reference>
<dbReference type="PRINTS" id="PR00918">
    <property type="entry name" value="CALICVIRUSNS"/>
</dbReference>
<evidence type="ECO:0000256" key="9">
    <source>
        <dbReference type="ARBA" id="ARBA00022670"/>
    </source>
</evidence>
<keyword evidence="17" id="KW-0946">Virion</keyword>
<keyword evidence="21" id="KW-1035">Host cytoplasm</keyword>
<evidence type="ECO:0000259" key="23">
    <source>
        <dbReference type="PROSITE" id="PS50507"/>
    </source>
</evidence>
<keyword evidence="9" id="KW-0645">Protease</keyword>
<dbReference type="GO" id="GO:0003724">
    <property type="term" value="F:RNA helicase activity"/>
    <property type="evidence" value="ECO:0007669"/>
    <property type="project" value="InterPro"/>
</dbReference>
<feature type="region of interest" description="Disordered" evidence="22">
    <location>
        <begin position="480"/>
        <end position="537"/>
    </location>
</feature>
<evidence type="ECO:0000256" key="15">
    <source>
        <dbReference type="ARBA" id="ARBA00022807"/>
    </source>
</evidence>
<evidence type="ECO:0000256" key="18">
    <source>
        <dbReference type="ARBA" id="ARBA00022870"/>
    </source>
</evidence>
<dbReference type="InterPro" id="IPR004005">
    <property type="entry name" value="Calicivirus_coat"/>
</dbReference>
<dbReference type="InterPro" id="IPR027417">
    <property type="entry name" value="P-loop_NTPase"/>
</dbReference>
<feature type="compositionally biased region" description="Low complexity" evidence="22">
    <location>
        <begin position="500"/>
        <end position="519"/>
    </location>
</feature>
<dbReference type="Pfam" id="PF00073">
    <property type="entry name" value="Rhv"/>
    <property type="match status" value="1"/>
</dbReference>
<dbReference type="GO" id="GO:0003723">
    <property type="term" value="F:RNA binding"/>
    <property type="evidence" value="ECO:0007669"/>
    <property type="project" value="InterPro"/>
</dbReference>
<dbReference type="InterPro" id="IPR000199">
    <property type="entry name" value="Peptidase_C3A/C3B_picornavir"/>
</dbReference>
<feature type="domain" description="SF3 helicase" evidence="24">
    <location>
        <begin position="1158"/>
        <end position="1331"/>
    </location>
</feature>
<dbReference type="SUPFAM" id="SSF50494">
    <property type="entry name" value="Trypsin-like serine proteases"/>
    <property type="match status" value="1"/>
</dbReference>
<evidence type="ECO:0000256" key="22">
    <source>
        <dbReference type="SAM" id="MobiDB-lite"/>
    </source>
</evidence>
<dbReference type="GO" id="GO:0030430">
    <property type="term" value="C:host cell cytoplasm"/>
    <property type="evidence" value="ECO:0007669"/>
    <property type="project" value="UniProtKB-SubCell"/>
</dbReference>
<dbReference type="InterPro" id="IPR043504">
    <property type="entry name" value="Peptidase_S1_PA_chymotrypsin"/>
</dbReference>
<organism evidence="25">
    <name type="scientific">Beihai conger picornavirus</name>
    <dbReference type="NCBI Taxonomy" id="2116171"/>
    <lineage>
        <taxon>Viruses</taxon>
        <taxon>Riboviria</taxon>
        <taxon>Orthornavirae</taxon>
        <taxon>Pisuviricota</taxon>
        <taxon>Pisoniviricetes</taxon>
        <taxon>Picornavirales</taxon>
    </lineage>
</organism>
<keyword evidence="14" id="KW-0347">Helicase</keyword>